<reference evidence="4" key="2">
    <citation type="submission" date="2025-08" db="UniProtKB">
        <authorList>
            <consortium name="RefSeq"/>
        </authorList>
    </citation>
    <scope>IDENTIFICATION</scope>
    <source>
        <strain evidence="4">S238N-H82</strain>
        <tissue evidence="4">Testes</tissue>
    </source>
</reference>
<protein>
    <submittedName>
        <fullName evidence="4">Uncharacterized protein LOC118429100</fullName>
    </submittedName>
</protein>
<gene>
    <name evidence="4" type="primary">LOC118429100</name>
</gene>
<feature type="domain" description="TRPM SLOG" evidence="2">
    <location>
        <begin position="232"/>
        <end position="293"/>
    </location>
</feature>
<dbReference type="Proteomes" id="UP000001554">
    <property type="component" value="Chromosome 13"/>
</dbReference>
<feature type="compositionally biased region" description="Polar residues" evidence="1">
    <location>
        <begin position="112"/>
        <end position="131"/>
    </location>
</feature>
<dbReference type="RefSeq" id="XP_035695369.1">
    <property type="nucleotide sequence ID" value="XM_035839476.1"/>
</dbReference>
<evidence type="ECO:0000259" key="2">
    <source>
        <dbReference type="Pfam" id="PF18139"/>
    </source>
</evidence>
<feature type="compositionally biased region" description="Basic and acidic residues" evidence="1">
    <location>
        <begin position="27"/>
        <end position="53"/>
    </location>
</feature>
<accession>A0A9J7M8C3</accession>
<organism evidence="3 4">
    <name type="scientific">Branchiostoma floridae</name>
    <name type="common">Florida lancelet</name>
    <name type="synonym">Amphioxus</name>
    <dbReference type="NCBI Taxonomy" id="7739"/>
    <lineage>
        <taxon>Eukaryota</taxon>
        <taxon>Metazoa</taxon>
        <taxon>Chordata</taxon>
        <taxon>Cephalochordata</taxon>
        <taxon>Leptocardii</taxon>
        <taxon>Amphioxiformes</taxon>
        <taxon>Branchiostomatidae</taxon>
        <taxon>Branchiostoma</taxon>
    </lineage>
</organism>
<evidence type="ECO:0000313" key="3">
    <source>
        <dbReference type="Proteomes" id="UP000001554"/>
    </source>
</evidence>
<keyword evidence="3" id="KW-1185">Reference proteome</keyword>
<dbReference type="PANTHER" id="PTHR13800:SF12">
    <property type="entry name" value="TRANSIENT RECEPTOR POTENTIAL CATION CHANNEL SUBFAMILY M MEMBER-LIKE 2"/>
    <property type="match status" value="1"/>
</dbReference>
<sequence>MDHGDGQEPPLVGFAGTAGKWGITPIERQESGDRSHGDRSRSRDRAGHTRQQDVEMSVVGGDPSAPERRDRGHRSSKRRKKKKKHKENNGEVNPAYSNSDAGENRNSDDVETIQNYNRTPQTLPPITSTHGGASPRQPSPRRRDAQEDVIVPIDVEPLQGKCDVVDVGGGRNFLGSLHNMLMGSGEERQAATHLDKNKLSRFVREHKDQGLHESSFGEIEFLGLGGYTQRSPYIRVSLNVRPEALWELMTKHWQLEPPNLLISVTGGAKKFLLKERLKNIFKIGLVKASQSTGESRLLRAQVSQGFSEHR</sequence>
<dbReference type="PANTHER" id="PTHR13800">
    <property type="entry name" value="TRANSIENT RECEPTOR POTENTIAL CATION CHANNEL, SUBFAMILY M, MEMBER 6"/>
    <property type="match status" value="1"/>
</dbReference>
<dbReference type="OrthoDB" id="310870at2759"/>
<evidence type="ECO:0000256" key="1">
    <source>
        <dbReference type="SAM" id="MobiDB-lite"/>
    </source>
</evidence>
<dbReference type="InterPro" id="IPR050927">
    <property type="entry name" value="TRPM"/>
</dbReference>
<dbReference type="GeneID" id="118429100"/>
<evidence type="ECO:0000313" key="4">
    <source>
        <dbReference type="RefSeq" id="XP_035695369.1"/>
    </source>
</evidence>
<feature type="compositionally biased region" description="Basic residues" evidence="1">
    <location>
        <begin position="71"/>
        <end position="86"/>
    </location>
</feature>
<feature type="region of interest" description="Disordered" evidence="1">
    <location>
        <begin position="1"/>
        <end position="144"/>
    </location>
</feature>
<dbReference type="AlphaFoldDB" id="A0A9J7M8C3"/>
<reference evidence="3" key="1">
    <citation type="journal article" date="2020" name="Nat. Ecol. Evol.">
        <title>Deeply conserved synteny resolves early events in vertebrate evolution.</title>
        <authorList>
            <person name="Simakov O."/>
            <person name="Marletaz F."/>
            <person name="Yue J.X."/>
            <person name="O'Connell B."/>
            <person name="Jenkins J."/>
            <person name="Brandt A."/>
            <person name="Calef R."/>
            <person name="Tung C.H."/>
            <person name="Huang T.K."/>
            <person name="Schmutz J."/>
            <person name="Satoh N."/>
            <person name="Yu J.K."/>
            <person name="Putnam N.H."/>
            <person name="Green R.E."/>
            <person name="Rokhsar D.S."/>
        </authorList>
    </citation>
    <scope>NUCLEOTIDE SEQUENCE [LARGE SCALE GENOMIC DNA]</scope>
    <source>
        <strain evidence="3">S238N-H82</strain>
    </source>
</reference>
<dbReference type="GO" id="GO:0098655">
    <property type="term" value="P:monoatomic cation transmembrane transport"/>
    <property type="evidence" value="ECO:0007669"/>
    <property type="project" value="UniProtKB-ARBA"/>
</dbReference>
<proteinExistence type="predicted"/>
<dbReference type="Pfam" id="PF18139">
    <property type="entry name" value="LSDAT_euk"/>
    <property type="match status" value="1"/>
</dbReference>
<dbReference type="KEGG" id="bfo:118429100"/>
<name>A0A9J7M8C3_BRAFL</name>
<dbReference type="InterPro" id="IPR041491">
    <property type="entry name" value="TRPM_SLOG"/>
</dbReference>